<feature type="non-terminal residue" evidence="5">
    <location>
        <position position="1"/>
    </location>
</feature>
<dbReference type="GO" id="GO:0006145">
    <property type="term" value="P:purine nucleobase catabolic process"/>
    <property type="evidence" value="ECO:0007669"/>
    <property type="project" value="TreeGrafter"/>
</dbReference>
<dbReference type="AlphaFoldDB" id="X0YF80"/>
<dbReference type="EMBL" id="BARS01055461">
    <property type="protein sequence ID" value="GAG45907.1"/>
    <property type="molecule type" value="Genomic_DNA"/>
</dbReference>
<gene>
    <name evidence="5" type="ORF">S01H1_81884</name>
</gene>
<protein>
    <recommendedName>
        <fullName evidence="4">Amidohydrolase-related domain-containing protein</fullName>
    </recommendedName>
</protein>
<dbReference type="InterPro" id="IPR032466">
    <property type="entry name" value="Metal_Hydrolase"/>
</dbReference>
<dbReference type="PANTHER" id="PTHR43668">
    <property type="entry name" value="ALLANTOINASE"/>
    <property type="match status" value="1"/>
</dbReference>
<keyword evidence="3" id="KW-0378">Hydrolase</keyword>
<dbReference type="GO" id="GO:0005737">
    <property type="term" value="C:cytoplasm"/>
    <property type="evidence" value="ECO:0007669"/>
    <property type="project" value="TreeGrafter"/>
</dbReference>
<comment type="cofactor">
    <cofactor evidence="1">
        <name>Zn(2+)</name>
        <dbReference type="ChEBI" id="CHEBI:29105"/>
    </cofactor>
</comment>
<reference evidence="5" key="1">
    <citation type="journal article" date="2014" name="Front. Microbiol.">
        <title>High frequency of phylogenetically diverse reductive dehalogenase-homologous genes in deep subseafloor sedimentary metagenomes.</title>
        <authorList>
            <person name="Kawai M."/>
            <person name="Futagami T."/>
            <person name="Toyoda A."/>
            <person name="Takaki Y."/>
            <person name="Nishi S."/>
            <person name="Hori S."/>
            <person name="Arai W."/>
            <person name="Tsubouchi T."/>
            <person name="Morono Y."/>
            <person name="Uchiyama I."/>
            <person name="Ito T."/>
            <person name="Fujiyama A."/>
            <person name="Inagaki F."/>
            <person name="Takami H."/>
        </authorList>
    </citation>
    <scope>NUCLEOTIDE SEQUENCE</scope>
    <source>
        <strain evidence="5">Expedition CK06-06</strain>
    </source>
</reference>
<comment type="caution">
    <text evidence="5">The sequence shown here is derived from an EMBL/GenBank/DDBJ whole genome shotgun (WGS) entry which is preliminary data.</text>
</comment>
<dbReference type="PANTHER" id="PTHR43668:SF2">
    <property type="entry name" value="ALLANTOINASE"/>
    <property type="match status" value="1"/>
</dbReference>
<evidence type="ECO:0000259" key="4">
    <source>
        <dbReference type="Pfam" id="PF01979"/>
    </source>
</evidence>
<evidence type="ECO:0000256" key="3">
    <source>
        <dbReference type="ARBA" id="ARBA00022801"/>
    </source>
</evidence>
<dbReference type="GO" id="GO:0046872">
    <property type="term" value="F:metal ion binding"/>
    <property type="evidence" value="ECO:0007669"/>
    <property type="project" value="UniProtKB-KW"/>
</dbReference>
<dbReference type="InterPro" id="IPR011059">
    <property type="entry name" value="Metal-dep_hydrolase_composite"/>
</dbReference>
<dbReference type="PROSITE" id="PS00483">
    <property type="entry name" value="DIHYDROOROTASE_2"/>
    <property type="match status" value="1"/>
</dbReference>
<dbReference type="InterPro" id="IPR006680">
    <property type="entry name" value="Amidohydro-rel"/>
</dbReference>
<dbReference type="InterPro" id="IPR002195">
    <property type="entry name" value="Dihydroorotase_CS"/>
</dbReference>
<dbReference type="Pfam" id="PF01979">
    <property type="entry name" value="Amidohydro_1"/>
    <property type="match status" value="1"/>
</dbReference>
<dbReference type="GO" id="GO:0004038">
    <property type="term" value="F:allantoinase activity"/>
    <property type="evidence" value="ECO:0007669"/>
    <property type="project" value="TreeGrafter"/>
</dbReference>
<evidence type="ECO:0000256" key="1">
    <source>
        <dbReference type="ARBA" id="ARBA00001947"/>
    </source>
</evidence>
<organism evidence="5">
    <name type="scientific">marine sediment metagenome</name>
    <dbReference type="NCBI Taxonomy" id="412755"/>
    <lineage>
        <taxon>unclassified sequences</taxon>
        <taxon>metagenomes</taxon>
        <taxon>ecological metagenomes</taxon>
    </lineage>
</organism>
<accession>X0YF80</accession>
<evidence type="ECO:0000313" key="5">
    <source>
        <dbReference type="EMBL" id="GAG45907.1"/>
    </source>
</evidence>
<dbReference type="InterPro" id="IPR050138">
    <property type="entry name" value="DHOase/Allantoinase_Hydrolase"/>
</dbReference>
<name>X0YF80_9ZZZZ</name>
<dbReference type="Gene3D" id="3.20.20.140">
    <property type="entry name" value="Metal-dependent hydrolases"/>
    <property type="match status" value="1"/>
</dbReference>
<feature type="domain" description="Amidohydrolase-related" evidence="4">
    <location>
        <begin position="1"/>
        <end position="130"/>
    </location>
</feature>
<proteinExistence type="predicted"/>
<sequence length="141" mass="15084">LKENVIDAIATDHAPHTEADKLAVFAQAPFGISGLETALGSLMSLVHNEQLTLTTLISKLTCEPAKVIGGKYGKLGNLEVRAPADVTIFDPDMEWVVDTKDFASKGKNTPLAGSTLKGKVMATISQGKLVYQDDSINLESW</sequence>
<dbReference type="SUPFAM" id="SSF51556">
    <property type="entry name" value="Metallo-dependent hydrolases"/>
    <property type="match status" value="1"/>
</dbReference>
<dbReference type="SUPFAM" id="SSF51338">
    <property type="entry name" value="Composite domain of metallo-dependent hydrolases"/>
    <property type="match status" value="1"/>
</dbReference>
<evidence type="ECO:0000256" key="2">
    <source>
        <dbReference type="ARBA" id="ARBA00022723"/>
    </source>
</evidence>
<keyword evidence="2" id="KW-0479">Metal-binding</keyword>